<dbReference type="SMART" id="SM00344">
    <property type="entry name" value="HTH_ASNC"/>
    <property type="match status" value="1"/>
</dbReference>
<keyword evidence="2" id="KW-0238">DNA-binding</keyword>
<dbReference type="InterPro" id="IPR011991">
    <property type="entry name" value="ArsR-like_HTH"/>
</dbReference>
<dbReference type="InterPro" id="IPR019888">
    <property type="entry name" value="Tscrpt_reg_AsnC-like"/>
</dbReference>
<dbReference type="InterPro" id="IPR036388">
    <property type="entry name" value="WH-like_DNA-bd_sf"/>
</dbReference>
<protein>
    <submittedName>
        <fullName evidence="5">Lrp/AsnC family transcriptional regulator</fullName>
    </submittedName>
</protein>
<comment type="caution">
    <text evidence="5">The sequence shown here is derived from an EMBL/GenBank/DDBJ whole genome shotgun (WGS) entry which is preliminary data.</text>
</comment>
<dbReference type="Proteomes" id="UP001595898">
    <property type="component" value="Unassembled WGS sequence"/>
</dbReference>
<dbReference type="PROSITE" id="PS50956">
    <property type="entry name" value="HTH_ASNC_2"/>
    <property type="match status" value="1"/>
</dbReference>
<dbReference type="InterPro" id="IPR036390">
    <property type="entry name" value="WH_DNA-bd_sf"/>
</dbReference>
<dbReference type="InterPro" id="IPR011008">
    <property type="entry name" value="Dimeric_a/b-barrel"/>
</dbReference>
<dbReference type="PRINTS" id="PR00033">
    <property type="entry name" value="HTHASNC"/>
</dbReference>
<dbReference type="SUPFAM" id="SSF46785">
    <property type="entry name" value="Winged helix' DNA-binding domain"/>
    <property type="match status" value="1"/>
</dbReference>
<keyword evidence="6" id="KW-1185">Reference proteome</keyword>
<dbReference type="PANTHER" id="PTHR30154">
    <property type="entry name" value="LEUCINE-RESPONSIVE REGULATORY PROTEIN"/>
    <property type="match status" value="1"/>
</dbReference>
<proteinExistence type="predicted"/>
<evidence type="ECO:0000256" key="2">
    <source>
        <dbReference type="ARBA" id="ARBA00023125"/>
    </source>
</evidence>
<evidence type="ECO:0000256" key="3">
    <source>
        <dbReference type="ARBA" id="ARBA00023163"/>
    </source>
</evidence>
<dbReference type="InterPro" id="IPR019887">
    <property type="entry name" value="Tscrpt_reg_AsnC/Lrp_C"/>
</dbReference>
<dbReference type="EMBL" id="JBHSFA010000002">
    <property type="protein sequence ID" value="MFC4540990.1"/>
    <property type="molecule type" value="Genomic_DNA"/>
</dbReference>
<evidence type="ECO:0000313" key="5">
    <source>
        <dbReference type="EMBL" id="MFC4540990.1"/>
    </source>
</evidence>
<dbReference type="InterPro" id="IPR000485">
    <property type="entry name" value="AsnC-type_HTH_dom"/>
</dbReference>
<feature type="domain" description="HTH asnC-type" evidence="4">
    <location>
        <begin position="6"/>
        <end position="67"/>
    </location>
</feature>
<dbReference type="SUPFAM" id="SSF54909">
    <property type="entry name" value="Dimeric alpha+beta barrel"/>
    <property type="match status" value="1"/>
</dbReference>
<dbReference type="Pfam" id="PF13412">
    <property type="entry name" value="HTH_24"/>
    <property type="match status" value="1"/>
</dbReference>
<evidence type="ECO:0000259" key="4">
    <source>
        <dbReference type="PROSITE" id="PS50956"/>
    </source>
</evidence>
<dbReference type="Gene3D" id="3.30.70.920">
    <property type="match status" value="1"/>
</dbReference>
<dbReference type="Pfam" id="PF01037">
    <property type="entry name" value="AsnC_trans_reg"/>
    <property type="match status" value="1"/>
</dbReference>
<name>A0ABD5PK56_9EURY</name>
<dbReference type="PANTHER" id="PTHR30154:SF34">
    <property type="entry name" value="TRANSCRIPTIONAL REGULATOR AZLB"/>
    <property type="match status" value="1"/>
</dbReference>
<organism evidence="5 6">
    <name type="scientific">Halosolutus amylolyticus</name>
    <dbReference type="NCBI Taxonomy" id="2932267"/>
    <lineage>
        <taxon>Archaea</taxon>
        <taxon>Methanobacteriati</taxon>
        <taxon>Methanobacteriota</taxon>
        <taxon>Stenosarchaea group</taxon>
        <taxon>Halobacteria</taxon>
        <taxon>Halobacteriales</taxon>
        <taxon>Natrialbaceae</taxon>
        <taxon>Halosolutus</taxon>
    </lineage>
</organism>
<dbReference type="AlphaFoldDB" id="A0ABD5PK56"/>
<dbReference type="GO" id="GO:0003677">
    <property type="term" value="F:DNA binding"/>
    <property type="evidence" value="ECO:0007669"/>
    <property type="project" value="UniProtKB-KW"/>
</dbReference>
<dbReference type="Gene3D" id="1.10.10.10">
    <property type="entry name" value="Winged helix-like DNA-binding domain superfamily/Winged helix DNA-binding domain"/>
    <property type="match status" value="1"/>
</dbReference>
<gene>
    <name evidence="5" type="ORF">ACFO5R_03485</name>
</gene>
<evidence type="ECO:0000256" key="1">
    <source>
        <dbReference type="ARBA" id="ARBA00023015"/>
    </source>
</evidence>
<keyword evidence="1" id="KW-0805">Transcription regulation</keyword>
<keyword evidence="3" id="KW-0804">Transcription</keyword>
<sequence>MVELDLDEKDLEILRWLDREGEIDVDQLSDELGISTSTIYYRLDNYREKGILKGNVADIDHQKLGFELTAISEIKSEYGPGYEGIADRLTELSGVQSVYFMLGEMSFILISRLRDHEHLQTLIDDIIHTEGVEHSSTHIVLKEFKDESRLLVNYDDDDLAKLIDDGSADD</sequence>
<dbReference type="CDD" id="cd00090">
    <property type="entry name" value="HTH_ARSR"/>
    <property type="match status" value="1"/>
</dbReference>
<reference evidence="5 6" key="1">
    <citation type="journal article" date="2019" name="Int. J. Syst. Evol. Microbiol.">
        <title>The Global Catalogue of Microorganisms (GCM) 10K type strain sequencing project: providing services to taxonomists for standard genome sequencing and annotation.</title>
        <authorList>
            <consortium name="The Broad Institute Genomics Platform"/>
            <consortium name="The Broad Institute Genome Sequencing Center for Infectious Disease"/>
            <person name="Wu L."/>
            <person name="Ma J."/>
        </authorList>
    </citation>
    <scope>NUCLEOTIDE SEQUENCE [LARGE SCALE GENOMIC DNA]</scope>
    <source>
        <strain evidence="5 6">WLHS5</strain>
    </source>
</reference>
<evidence type="ECO:0000313" key="6">
    <source>
        <dbReference type="Proteomes" id="UP001595898"/>
    </source>
</evidence>
<accession>A0ABD5PK56</accession>
<dbReference type="RefSeq" id="WP_250139140.1">
    <property type="nucleotide sequence ID" value="NZ_JALIQP010000001.1"/>
</dbReference>